<dbReference type="OrthoDB" id="1602884at2759"/>
<gene>
    <name evidence="3" type="ORF">BDQ12DRAFT_641778</name>
</gene>
<reference evidence="3 4" key="1">
    <citation type="journal article" date="2019" name="Nat. Ecol. Evol.">
        <title>Megaphylogeny resolves global patterns of mushroom evolution.</title>
        <authorList>
            <person name="Varga T."/>
            <person name="Krizsan K."/>
            <person name="Foldi C."/>
            <person name="Dima B."/>
            <person name="Sanchez-Garcia M."/>
            <person name="Sanchez-Ramirez S."/>
            <person name="Szollosi G.J."/>
            <person name="Szarkandi J.G."/>
            <person name="Papp V."/>
            <person name="Albert L."/>
            <person name="Andreopoulos W."/>
            <person name="Angelini C."/>
            <person name="Antonin V."/>
            <person name="Barry K.W."/>
            <person name="Bougher N.L."/>
            <person name="Buchanan P."/>
            <person name="Buyck B."/>
            <person name="Bense V."/>
            <person name="Catcheside P."/>
            <person name="Chovatia M."/>
            <person name="Cooper J."/>
            <person name="Damon W."/>
            <person name="Desjardin D."/>
            <person name="Finy P."/>
            <person name="Geml J."/>
            <person name="Haridas S."/>
            <person name="Hughes K."/>
            <person name="Justo A."/>
            <person name="Karasinski D."/>
            <person name="Kautmanova I."/>
            <person name="Kiss B."/>
            <person name="Kocsube S."/>
            <person name="Kotiranta H."/>
            <person name="LaButti K.M."/>
            <person name="Lechner B.E."/>
            <person name="Liimatainen K."/>
            <person name="Lipzen A."/>
            <person name="Lukacs Z."/>
            <person name="Mihaltcheva S."/>
            <person name="Morgado L.N."/>
            <person name="Niskanen T."/>
            <person name="Noordeloos M.E."/>
            <person name="Ohm R.A."/>
            <person name="Ortiz-Santana B."/>
            <person name="Ovrebo C."/>
            <person name="Racz N."/>
            <person name="Riley R."/>
            <person name="Savchenko A."/>
            <person name="Shiryaev A."/>
            <person name="Soop K."/>
            <person name="Spirin V."/>
            <person name="Szebenyi C."/>
            <person name="Tomsovsky M."/>
            <person name="Tulloss R.E."/>
            <person name="Uehling J."/>
            <person name="Grigoriev I.V."/>
            <person name="Vagvolgyi C."/>
            <person name="Papp T."/>
            <person name="Martin F.M."/>
            <person name="Miettinen O."/>
            <person name="Hibbett D.S."/>
            <person name="Nagy L.G."/>
        </authorList>
    </citation>
    <scope>NUCLEOTIDE SEQUENCE [LARGE SCALE GENOMIC DNA]</scope>
    <source>
        <strain evidence="3 4">CBS 166.37</strain>
    </source>
</reference>
<feature type="compositionally biased region" description="Low complexity" evidence="2">
    <location>
        <begin position="510"/>
        <end position="561"/>
    </location>
</feature>
<dbReference type="PANTHER" id="PTHR44414:SF1">
    <property type="entry name" value="PROTEIN NEDD1"/>
    <property type="match status" value="1"/>
</dbReference>
<accession>A0A5C3MTU9</accession>
<keyword evidence="4" id="KW-1185">Reference proteome</keyword>
<dbReference type="Proteomes" id="UP000308652">
    <property type="component" value="Unassembled WGS sequence"/>
</dbReference>
<evidence type="ECO:0000256" key="2">
    <source>
        <dbReference type="SAM" id="MobiDB-lite"/>
    </source>
</evidence>
<dbReference type="InterPro" id="IPR036322">
    <property type="entry name" value="WD40_repeat_dom_sf"/>
</dbReference>
<feature type="region of interest" description="Disordered" evidence="2">
    <location>
        <begin position="665"/>
        <end position="699"/>
    </location>
</feature>
<feature type="compositionally biased region" description="Polar residues" evidence="2">
    <location>
        <begin position="362"/>
        <end position="377"/>
    </location>
</feature>
<dbReference type="GO" id="GO:0000278">
    <property type="term" value="P:mitotic cell cycle"/>
    <property type="evidence" value="ECO:0007669"/>
    <property type="project" value="TreeGrafter"/>
</dbReference>
<sequence>MLAIAATGTLTIADLASLKRAPSSLPSCLSLIHAPTASAWSPDNTSLYIASSNAIHRYDTHSNSLTDVYSLKEEDSATHLVVKDKTILIFSISDKIHVLECESSSSKISQTIDSHKSPITSLSLSNDSTLLASSSANAVHVHNLSLGSHIVLRGLASLSGQAISTCVFHPHSRTRLLVGAGRQLIVYDTTRPSGPLKSITMNEGIVGDIVSVACSPFSKTLVAASTTRGHVALMDLEKEKSLVRNLNMKAPLTSLVFSPEGGAIYLGTEGGKLLIMDLRGLDKPPKTIVINESGSRIETMTVQKKTKSAVDPVTKSTPAVADASRTPVNVPRRTSVTTQAQTGKIPSKAVPSPAKPRVPRVNSGSSPAVQRVPSSLKESAGVGPPLAKTRIDSKKVFSPVRDPLGNSPSTGDISASGSLKGTKSTPMKKPTSPLATRTRLSSSRAQSISTGLRVTRTTADGEVSRRPRTLPTMSTSSRARKTSTTSNTESISAINEKLSIPASVASESISTHARSRAVSSTSRSESVSTRSAHTTSGRTSSTSRPSSSASTRRQFSSTSSVPPVPPLPEHISTARKAQSRTPSPDLPDMNSDPVTPLPIKKNSMGVLGLGTPELDAWINAGNGRDATKSKGKSKVVGFRDDDLESDNTDKDGWLDDRERELSMQISPQRVSTTSKSASQIPMGSQACAPSPLRQAPGTGGAAHDLLRTIVKDAMLDFQVETRAEMVGLHLDLLRMGRGWKKELRSLMDEYVGDLREMREENARLREENERLRRDF</sequence>
<feature type="region of interest" description="Disordered" evidence="2">
    <location>
        <begin position="506"/>
        <end position="599"/>
    </location>
</feature>
<dbReference type="InterPro" id="IPR015943">
    <property type="entry name" value="WD40/YVTN_repeat-like_dom_sf"/>
</dbReference>
<feature type="compositionally biased region" description="Low complexity" evidence="2">
    <location>
        <begin position="472"/>
        <end position="488"/>
    </location>
</feature>
<evidence type="ECO:0000313" key="4">
    <source>
        <dbReference type="Proteomes" id="UP000308652"/>
    </source>
</evidence>
<dbReference type="PANTHER" id="PTHR44414">
    <property type="entry name" value="PROTEIN NEDD1"/>
    <property type="match status" value="1"/>
</dbReference>
<dbReference type="EMBL" id="ML213590">
    <property type="protein sequence ID" value="TFK44811.1"/>
    <property type="molecule type" value="Genomic_DNA"/>
</dbReference>
<dbReference type="InterPro" id="IPR001680">
    <property type="entry name" value="WD40_rpt"/>
</dbReference>
<dbReference type="GO" id="GO:0000922">
    <property type="term" value="C:spindle pole"/>
    <property type="evidence" value="ECO:0007669"/>
    <property type="project" value="TreeGrafter"/>
</dbReference>
<dbReference type="Pfam" id="PF00400">
    <property type="entry name" value="WD40"/>
    <property type="match status" value="1"/>
</dbReference>
<dbReference type="STRING" id="68775.A0A5C3MTU9"/>
<dbReference type="GO" id="GO:0043015">
    <property type="term" value="F:gamma-tubulin binding"/>
    <property type="evidence" value="ECO:0007669"/>
    <property type="project" value="TreeGrafter"/>
</dbReference>
<name>A0A5C3MTU9_9AGAR</name>
<dbReference type="SUPFAM" id="SSF50978">
    <property type="entry name" value="WD40 repeat-like"/>
    <property type="match status" value="1"/>
</dbReference>
<dbReference type="SMART" id="SM00320">
    <property type="entry name" value="WD40"/>
    <property type="match status" value="5"/>
</dbReference>
<protein>
    <submittedName>
        <fullName evidence="3">WD40-repeat-containing domain protein</fullName>
    </submittedName>
</protein>
<feature type="region of interest" description="Disordered" evidence="2">
    <location>
        <begin position="308"/>
        <end position="493"/>
    </location>
</feature>
<proteinExistence type="predicted"/>
<organism evidence="3 4">
    <name type="scientific">Crucibulum laeve</name>
    <dbReference type="NCBI Taxonomy" id="68775"/>
    <lineage>
        <taxon>Eukaryota</taxon>
        <taxon>Fungi</taxon>
        <taxon>Dikarya</taxon>
        <taxon>Basidiomycota</taxon>
        <taxon>Agaricomycotina</taxon>
        <taxon>Agaricomycetes</taxon>
        <taxon>Agaricomycetidae</taxon>
        <taxon>Agaricales</taxon>
        <taxon>Agaricineae</taxon>
        <taxon>Nidulariaceae</taxon>
        <taxon>Crucibulum</taxon>
    </lineage>
</organism>
<dbReference type="GO" id="GO:0007020">
    <property type="term" value="P:microtubule nucleation"/>
    <property type="evidence" value="ECO:0007669"/>
    <property type="project" value="TreeGrafter"/>
</dbReference>
<evidence type="ECO:0000313" key="3">
    <source>
        <dbReference type="EMBL" id="TFK44811.1"/>
    </source>
</evidence>
<feature type="compositionally biased region" description="Polar residues" evidence="2">
    <location>
        <begin position="665"/>
        <end position="682"/>
    </location>
</feature>
<dbReference type="GO" id="GO:0036064">
    <property type="term" value="C:ciliary basal body"/>
    <property type="evidence" value="ECO:0007669"/>
    <property type="project" value="TreeGrafter"/>
</dbReference>
<dbReference type="GO" id="GO:0005737">
    <property type="term" value="C:cytoplasm"/>
    <property type="evidence" value="ECO:0007669"/>
    <property type="project" value="TreeGrafter"/>
</dbReference>
<feature type="compositionally biased region" description="Polar residues" evidence="2">
    <location>
        <begin position="332"/>
        <end position="344"/>
    </location>
</feature>
<dbReference type="AlphaFoldDB" id="A0A5C3MTU9"/>
<keyword evidence="1" id="KW-0175">Coiled coil</keyword>
<dbReference type="Gene3D" id="2.130.10.10">
    <property type="entry name" value="YVTN repeat-like/Quinoprotein amine dehydrogenase"/>
    <property type="match status" value="1"/>
</dbReference>
<feature type="compositionally biased region" description="Polar residues" evidence="2">
    <location>
        <begin position="406"/>
        <end position="425"/>
    </location>
</feature>
<dbReference type="GO" id="GO:0005814">
    <property type="term" value="C:centriole"/>
    <property type="evidence" value="ECO:0007669"/>
    <property type="project" value="TreeGrafter"/>
</dbReference>
<feature type="coiled-coil region" evidence="1">
    <location>
        <begin position="740"/>
        <end position="774"/>
    </location>
</feature>
<evidence type="ECO:0000256" key="1">
    <source>
        <dbReference type="SAM" id="Coils"/>
    </source>
</evidence>
<dbReference type="InterPro" id="IPR052818">
    <property type="entry name" value="NEDD1_Spindle_Assembly"/>
</dbReference>
<feature type="compositionally biased region" description="Polar residues" evidence="2">
    <location>
        <begin position="433"/>
        <end position="458"/>
    </location>
</feature>